<keyword evidence="5" id="KW-0472">Membrane</keyword>
<dbReference type="OrthoDB" id="9765879at2"/>
<dbReference type="InterPro" id="IPR018077">
    <property type="entry name" value="Glyco_hydro_fam25_subgr"/>
</dbReference>
<accession>A0A1G5EJR4</accession>
<dbReference type="Gene3D" id="3.20.20.80">
    <property type="entry name" value="Glycosidases"/>
    <property type="match status" value="1"/>
</dbReference>
<comment type="similarity">
    <text evidence="1">Belongs to the glycosyl hydrolase 25 family.</text>
</comment>
<evidence type="ECO:0000256" key="2">
    <source>
        <dbReference type="ARBA" id="ARBA00022801"/>
    </source>
</evidence>
<sequence>MSNNLPDSREKKGASGARNTLSIIFMSLVAIMTLTFSIVLLIKNASLQRETDAVKSELDTMDKEHFFTEGEMGSRIEEARIEAAENADRALREDIKKRLEEGEGPNSIFKSLFPDQLVVARNNRYYFFPISDKIARHGFKSDDFEFDEKGFLRYKGENKDFKYKQGIDVSRFQGKIDWAKVKNAGIEFAIIRACYRGITEGLIIDDETFEDNIKGATENGIDVGVYVYSQAINKEEALEEANHVIEMIQPYKITYPVVIDIESADSDNARTLNLSAKEYEEVANVFCNRVEEAGYKSMVYGNLLSFTVLMNAENVDNRDIWFAQYNSSLYYPYHFNIWQYTASGKVPGIEKNVDLNICITEY</sequence>
<reference evidence="7" key="1">
    <citation type="submission" date="2016-10" db="EMBL/GenBank/DDBJ databases">
        <authorList>
            <person name="Varghese N."/>
            <person name="Submissions S."/>
        </authorList>
    </citation>
    <scope>NUCLEOTIDE SEQUENCE [LARGE SCALE GENOMIC DNA]</scope>
    <source>
        <strain evidence="7">XBD2006</strain>
    </source>
</reference>
<evidence type="ECO:0000256" key="1">
    <source>
        <dbReference type="ARBA" id="ARBA00010646"/>
    </source>
</evidence>
<dbReference type="RefSeq" id="WP_074462545.1">
    <property type="nucleotide sequence ID" value="NZ_FMUR01000011.1"/>
</dbReference>
<evidence type="ECO:0000313" key="6">
    <source>
        <dbReference type="EMBL" id="SCY27207.1"/>
    </source>
</evidence>
<keyword evidence="3" id="KW-0326">Glycosidase</keyword>
<dbReference type="GO" id="GO:0016052">
    <property type="term" value="P:carbohydrate catabolic process"/>
    <property type="evidence" value="ECO:0007669"/>
    <property type="project" value="TreeGrafter"/>
</dbReference>
<protein>
    <submittedName>
        <fullName evidence="6">Lyzozyme M1 (1,4-beta-N-acetylmuramidase), GH25 family</fullName>
    </submittedName>
</protein>
<dbReference type="GO" id="GO:0003796">
    <property type="term" value="F:lysozyme activity"/>
    <property type="evidence" value="ECO:0007669"/>
    <property type="project" value="InterPro"/>
</dbReference>
<evidence type="ECO:0000256" key="3">
    <source>
        <dbReference type="ARBA" id="ARBA00023295"/>
    </source>
</evidence>
<feature type="transmembrane region" description="Helical" evidence="5">
    <location>
        <begin position="21"/>
        <end position="42"/>
    </location>
</feature>
<dbReference type="PANTHER" id="PTHR34135:SF2">
    <property type="entry name" value="LYSOZYME"/>
    <property type="match status" value="1"/>
</dbReference>
<evidence type="ECO:0000256" key="4">
    <source>
        <dbReference type="SAM" id="Coils"/>
    </source>
</evidence>
<dbReference type="SUPFAM" id="SSF51445">
    <property type="entry name" value="(Trans)glycosidases"/>
    <property type="match status" value="1"/>
</dbReference>
<keyword evidence="2" id="KW-0378">Hydrolase</keyword>
<keyword evidence="4" id="KW-0175">Coiled coil</keyword>
<evidence type="ECO:0000256" key="5">
    <source>
        <dbReference type="SAM" id="Phobius"/>
    </source>
</evidence>
<gene>
    <name evidence="6" type="ORF">SAMN02910451_01973</name>
</gene>
<evidence type="ECO:0000313" key="7">
    <source>
        <dbReference type="Proteomes" id="UP000183047"/>
    </source>
</evidence>
<dbReference type="PROSITE" id="PS51904">
    <property type="entry name" value="GLYCOSYL_HYDROL_F25_2"/>
    <property type="match status" value="1"/>
</dbReference>
<dbReference type="GO" id="GO:0009253">
    <property type="term" value="P:peptidoglycan catabolic process"/>
    <property type="evidence" value="ECO:0007669"/>
    <property type="project" value="InterPro"/>
</dbReference>
<feature type="coiled-coil region" evidence="4">
    <location>
        <begin position="44"/>
        <end position="101"/>
    </location>
</feature>
<dbReference type="AlphaFoldDB" id="A0A1G5EJR4"/>
<organism evidence="6 7">
    <name type="scientific">Butyrivibrio hungatei</name>
    <dbReference type="NCBI Taxonomy" id="185008"/>
    <lineage>
        <taxon>Bacteria</taxon>
        <taxon>Bacillati</taxon>
        <taxon>Bacillota</taxon>
        <taxon>Clostridia</taxon>
        <taxon>Lachnospirales</taxon>
        <taxon>Lachnospiraceae</taxon>
        <taxon>Butyrivibrio</taxon>
    </lineage>
</organism>
<keyword evidence="5" id="KW-1133">Transmembrane helix</keyword>
<keyword evidence="7" id="KW-1185">Reference proteome</keyword>
<dbReference type="SMART" id="SM00641">
    <property type="entry name" value="Glyco_25"/>
    <property type="match status" value="1"/>
</dbReference>
<dbReference type="CDD" id="cd06414">
    <property type="entry name" value="GH25_LytC-like"/>
    <property type="match status" value="1"/>
</dbReference>
<name>A0A1G5EJR4_9FIRM</name>
<dbReference type="Pfam" id="PF01183">
    <property type="entry name" value="Glyco_hydro_25"/>
    <property type="match status" value="1"/>
</dbReference>
<keyword evidence="5" id="KW-0812">Transmembrane</keyword>
<dbReference type="InterPro" id="IPR002053">
    <property type="entry name" value="Glyco_hydro_25"/>
</dbReference>
<dbReference type="Proteomes" id="UP000183047">
    <property type="component" value="Unassembled WGS sequence"/>
</dbReference>
<dbReference type="InterPro" id="IPR017853">
    <property type="entry name" value="GH"/>
</dbReference>
<dbReference type="PANTHER" id="PTHR34135">
    <property type="entry name" value="LYSOZYME"/>
    <property type="match status" value="1"/>
</dbReference>
<dbReference type="GO" id="GO:0016998">
    <property type="term" value="P:cell wall macromolecule catabolic process"/>
    <property type="evidence" value="ECO:0007669"/>
    <property type="project" value="InterPro"/>
</dbReference>
<dbReference type="EMBL" id="FMUR01000011">
    <property type="protein sequence ID" value="SCY27207.1"/>
    <property type="molecule type" value="Genomic_DNA"/>
</dbReference>
<proteinExistence type="inferred from homology"/>